<keyword evidence="9" id="KW-1185">Reference proteome</keyword>
<dbReference type="InterPro" id="IPR017930">
    <property type="entry name" value="Myb_dom"/>
</dbReference>
<dbReference type="GO" id="GO:0033993">
    <property type="term" value="P:response to lipid"/>
    <property type="evidence" value="ECO:0007669"/>
    <property type="project" value="UniProtKB-ARBA"/>
</dbReference>
<dbReference type="InterPro" id="IPR050560">
    <property type="entry name" value="MYB_TF"/>
</dbReference>
<dbReference type="PROSITE" id="PS50090">
    <property type="entry name" value="MYB_LIKE"/>
    <property type="match status" value="2"/>
</dbReference>
<organism evidence="8 9">
    <name type="scientific">[Candida] railenensis</name>
    <dbReference type="NCBI Taxonomy" id="45579"/>
    <lineage>
        <taxon>Eukaryota</taxon>
        <taxon>Fungi</taxon>
        <taxon>Dikarya</taxon>
        <taxon>Ascomycota</taxon>
        <taxon>Saccharomycotina</taxon>
        <taxon>Pichiomycetes</taxon>
        <taxon>Debaryomycetaceae</taxon>
        <taxon>Kurtzmaniella</taxon>
    </lineage>
</organism>
<feature type="compositionally biased region" description="Low complexity" evidence="5">
    <location>
        <begin position="153"/>
        <end position="162"/>
    </location>
</feature>
<feature type="region of interest" description="Disordered" evidence="5">
    <location>
        <begin position="334"/>
        <end position="360"/>
    </location>
</feature>
<feature type="compositionally biased region" description="Low complexity" evidence="5">
    <location>
        <begin position="15"/>
        <end position="26"/>
    </location>
</feature>
<evidence type="ECO:0000256" key="1">
    <source>
        <dbReference type="ARBA" id="ARBA00004123"/>
    </source>
</evidence>
<dbReference type="GO" id="GO:1901002">
    <property type="term" value="P:positive regulation of response to salt stress"/>
    <property type="evidence" value="ECO:0007669"/>
    <property type="project" value="UniProtKB-ARBA"/>
</dbReference>
<dbReference type="GO" id="GO:2000037">
    <property type="term" value="P:regulation of stomatal complex patterning"/>
    <property type="evidence" value="ECO:0007669"/>
    <property type="project" value="UniProtKB-ARBA"/>
</dbReference>
<keyword evidence="3" id="KW-0238">DNA-binding</keyword>
<feature type="compositionally biased region" description="Polar residues" evidence="5">
    <location>
        <begin position="304"/>
        <end position="314"/>
    </location>
</feature>
<feature type="region of interest" description="Disordered" evidence="5">
    <location>
        <begin position="448"/>
        <end position="569"/>
    </location>
</feature>
<feature type="region of interest" description="Disordered" evidence="5">
    <location>
        <begin position="386"/>
        <end position="421"/>
    </location>
</feature>
<feature type="compositionally biased region" description="Low complexity" evidence="5">
    <location>
        <begin position="448"/>
        <end position="464"/>
    </location>
</feature>
<dbReference type="FunFam" id="1.10.10.60:FF:000355">
    <property type="entry name" value="Transcription factor MYB124"/>
    <property type="match status" value="1"/>
</dbReference>
<evidence type="ECO:0000256" key="5">
    <source>
        <dbReference type="SAM" id="MobiDB-lite"/>
    </source>
</evidence>
<feature type="compositionally biased region" description="Low complexity" evidence="5">
    <location>
        <begin position="408"/>
        <end position="421"/>
    </location>
</feature>
<dbReference type="GO" id="GO:0000978">
    <property type="term" value="F:RNA polymerase II cis-regulatory region sequence-specific DNA binding"/>
    <property type="evidence" value="ECO:0007669"/>
    <property type="project" value="TreeGrafter"/>
</dbReference>
<dbReference type="PANTHER" id="PTHR45614:SF25">
    <property type="entry name" value="MYB PROTEIN"/>
    <property type="match status" value="1"/>
</dbReference>
<feature type="domain" description="HTH myb-type" evidence="7">
    <location>
        <begin position="91"/>
        <end position="141"/>
    </location>
</feature>
<dbReference type="GO" id="GO:1902806">
    <property type="term" value="P:regulation of cell cycle G1/S phase transition"/>
    <property type="evidence" value="ECO:0007669"/>
    <property type="project" value="UniProtKB-ARBA"/>
</dbReference>
<dbReference type="Gene3D" id="1.10.10.60">
    <property type="entry name" value="Homeodomain-like"/>
    <property type="match status" value="2"/>
</dbReference>
<comment type="subcellular location">
    <subcellularLocation>
        <location evidence="1">Nucleus</location>
    </subcellularLocation>
</comment>
<feature type="domain" description="Myb-like" evidence="6">
    <location>
        <begin position="39"/>
        <end position="86"/>
    </location>
</feature>
<dbReference type="Proteomes" id="UP000837801">
    <property type="component" value="Unassembled WGS sequence"/>
</dbReference>
<gene>
    <name evidence="8" type="ORF">CLIB1423_18S01486</name>
</gene>
<evidence type="ECO:0000259" key="7">
    <source>
        <dbReference type="PROSITE" id="PS51294"/>
    </source>
</evidence>
<dbReference type="OrthoDB" id="2143914at2759"/>
<dbReference type="GO" id="GO:0050891">
    <property type="term" value="P:multicellular organismal-level water homeostasis"/>
    <property type="evidence" value="ECO:0007669"/>
    <property type="project" value="UniProtKB-ARBA"/>
</dbReference>
<dbReference type="PROSITE" id="PS51294">
    <property type="entry name" value="HTH_MYB"/>
    <property type="match status" value="2"/>
</dbReference>
<accession>A0A9P0QTL4</accession>
<dbReference type="GO" id="GO:0045944">
    <property type="term" value="P:positive regulation of transcription by RNA polymerase II"/>
    <property type="evidence" value="ECO:0007669"/>
    <property type="project" value="TreeGrafter"/>
</dbReference>
<feature type="domain" description="HTH myb-type" evidence="7">
    <location>
        <begin position="39"/>
        <end position="90"/>
    </location>
</feature>
<reference evidence="8" key="1">
    <citation type="submission" date="2022-03" db="EMBL/GenBank/DDBJ databases">
        <authorList>
            <person name="Legras J.-L."/>
            <person name="Devillers H."/>
            <person name="Grondin C."/>
        </authorList>
    </citation>
    <scope>NUCLEOTIDE SEQUENCE</scope>
    <source>
        <strain evidence="8">CLIB 1423</strain>
    </source>
</reference>
<dbReference type="GO" id="GO:0005634">
    <property type="term" value="C:nucleus"/>
    <property type="evidence" value="ECO:0007669"/>
    <property type="project" value="UniProtKB-SubCell"/>
</dbReference>
<feature type="compositionally biased region" description="Polar residues" evidence="5">
    <location>
        <begin position="1"/>
        <end position="14"/>
    </location>
</feature>
<keyword evidence="2" id="KW-0677">Repeat</keyword>
<feature type="compositionally biased region" description="Low complexity" evidence="5">
    <location>
        <begin position="169"/>
        <end position="180"/>
    </location>
</feature>
<dbReference type="GO" id="GO:0000278">
    <property type="term" value="P:mitotic cell cycle"/>
    <property type="evidence" value="ECO:0007669"/>
    <property type="project" value="TreeGrafter"/>
</dbReference>
<dbReference type="InterPro" id="IPR009057">
    <property type="entry name" value="Homeodomain-like_sf"/>
</dbReference>
<feature type="compositionally biased region" description="Low complexity" evidence="5">
    <location>
        <begin position="246"/>
        <end position="258"/>
    </location>
</feature>
<evidence type="ECO:0000313" key="9">
    <source>
        <dbReference type="Proteomes" id="UP000837801"/>
    </source>
</evidence>
<evidence type="ECO:0000259" key="6">
    <source>
        <dbReference type="PROSITE" id="PS50090"/>
    </source>
</evidence>
<feature type="compositionally biased region" description="Low complexity" evidence="5">
    <location>
        <begin position="191"/>
        <end position="233"/>
    </location>
</feature>
<dbReference type="AlphaFoldDB" id="A0A9P0QTL4"/>
<dbReference type="CDD" id="cd00167">
    <property type="entry name" value="SANT"/>
    <property type="match status" value="2"/>
</dbReference>
<feature type="compositionally biased region" description="Polar residues" evidence="5">
    <location>
        <begin position="386"/>
        <end position="407"/>
    </location>
</feature>
<proteinExistence type="predicted"/>
<dbReference type="EMBL" id="CAKXYY010000018">
    <property type="protein sequence ID" value="CAH2354689.1"/>
    <property type="molecule type" value="Genomic_DNA"/>
</dbReference>
<dbReference type="GO" id="GO:1902584">
    <property type="term" value="P:positive regulation of response to water deprivation"/>
    <property type="evidence" value="ECO:0007669"/>
    <property type="project" value="UniProtKB-ARBA"/>
</dbReference>
<evidence type="ECO:0000256" key="4">
    <source>
        <dbReference type="ARBA" id="ARBA00023242"/>
    </source>
</evidence>
<protein>
    <submittedName>
        <fullName evidence="8">Uncharacterized protein</fullName>
    </submittedName>
</protein>
<dbReference type="GO" id="GO:0032875">
    <property type="term" value="P:regulation of DNA endoreduplication"/>
    <property type="evidence" value="ECO:0007669"/>
    <property type="project" value="UniProtKB-ARBA"/>
</dbReference>
<dbReference type="InterPro" id="IPR001005">
    <property type="entry name" value="SANT/Myb"/>
</dbReference>
<keyword evidence="4" id="KW-0539">Nucleus</keyword>
<sequence length="588" mass="63803">MDYSNQYYSPQKMPQSQQQQHQHQSQAITVHNTQPGQNRRGPWSPEEDRKLMELISIFGPSNWVRISNTLNTRTPKQCRERYHQNLKPSLNRTPITNEEGELIEKLVAKYGKKWAEIARHLNGRSDNAIKNWWNGGANRRRRASTQVGIMDEGSSGSTSGSGKVSPDPAVASAGAGSVSSILHDHKPLPSVPTSSTASSLNSVSVLPTPSSLSQPQSSQSSQHSINSVSSQTSFSLPPPLPQKQHSTVSTSSASSSTTIPSQYPQVPHLPQISFNTSMFGGSQGDLSKEKLESMTPPHPPSGSMRPSNLRSASFDIHSNNLPHLQNILPSIMNPQQSAHGQHTPSHQSQQQHTDHPPVMLPSKRRLIDESQMSTARRHSTANTIYSLPHSTNHYTNSNPNLTQCVPLSSTNSGSNSNSTGNVSPYYGSPLLLGHQASRHNSLSHFEFSSLASGNNSSSTSRRSSIAPDFFPNPLSNNNSTNNNNTVNGSNNSIATPNSHKRNTSQNSFNSPSISTTNRFSVSGPSSMSKLTPISNGNQSKPLPPIQDQSMSPTGVRLPGISTFSDNSEKKIEEDKAKVTKISVSNLID</sequence>
<dbReference type="SUPFAM" id="SSF46689">
    <property type="entry name" value="Homeodomain-like"/>
    <property type="match status" value="1"/>
</dbReference>
<dbReference type="Pfam" id="PF00249">
    <property type="entry name" value="Myb_DNA-binding"/>
    <property type="match status" value="2"/>
</dbReference>
<feature type="compositionally biased region" description="Low complexity" evidence="5">
    <location>
        <begin position="475"/>
        <end position="492"/>
    </location>
</feature>
<feature type="region of interest" description="Disordered" evidence="5">
    <location>
        <begin position="1"/>
        <end position="45"/>
    </location>
</feature>
<evidence type="ECO:0000313" key="8">
    <source>
        <dbReference type="EMBL" id="CAH2354689.1"/>
    </source>
</evidence>
<feature type="compositionally biased region" description="Polar residues" evidence="5">
    <location>
        <begin position="493"/>
        <end position="552"/>
    </location>
</feature>
<feature type="domain" description="Myb-like" evidence="6">
    <location>
        <begin position="87"/>
        <end position="134"/>
    </location>
</feature>
<dbReference type="PANTHER" id="PTHR45614">
    <property type="entry name" value="MYB PROTEIN-RELATED"/>
    <property type="match status" value="1"/>
</dbReference>
<name>A0A9P0QTL4_9ASCO</name>
<feature type="compositionally biased region" description="Polar residues" evidence="5">
    <location>
        <begin position="27"/>
        <end position="37"/>
    </location>
</feature>
<dbReference type="SMART" id="SM00717">
    <property type="entry name" value="SANT"/>
    <property type="match status" value="2"/>
</dbReference>
<evidence type="ECO:0000256" key="3">
    <source>
        <dbReference type="ARBA" id="ARBA00023125"/>
    </source>
</evidence>
<feature type="compositionally biased region" description="Low complexity" evidence="5">
    <location>
        <begin position="339"/>
        <end position="351"/>
    </location>
</feature>
<comment type="caution">
    <text evidence="8">The sequence shown here is derived from an EMBL/GenBank/DDBJ whole genome shotgun (WGS) entry which is preliminary data.</text>
</comment>
<feature type="region of interest" description="Disordered" evidence="5">
    <location>
        <begin position="137"/>
        <end position="314"/>
    </location>
</feature>
<dbReference type="GO" id="GO:0000981">
    <property type="term" value="F:DNA-binding transcription factor activity, RNA polymerase II-specific"/>
    <property type="evidence" value="ECO:0007669"/>
    <property type="project" value="TreeGrafter"/>
</dbReference>
<evidence type="ECO:0000256" key="2">
    <source>
        <dbReference type="ARBA" id="ARBA00022737"/>
    </source>
</evidence>